<evidence type="ECO:0000313" key="2">
    <source>
        <dbReference type="EMBL" id="KRN11060.1"/>
    </source>
</evidence>
<gene>
    <name evidence="2" type="ORF">FD00_GL001549</name>
</gene>
<sequence length="165" mass="19215">MTIWVSYWLLPLLFMFHDFEELVFVPHWLQKNNPNIYGRTLFGGVDRSDILSAGIWEEFCIYIALSAIAYWINYPLLIVTATIPYFLHLIMHIVFSLIKRTYVPGVVTAIVEIPVTIAYLLNLIKLTHSPLWQWIVVIFIMFVFFIGNLKLIHWLMAKVAGKLSA</sequence>
<dbReference type="OrthoDB" id="5195477at2"/>
<dbReference type="PATRIC" id="fig|1046596.6.peg.1632"/>
<dbReference type="RefSeq" id="WP_010078111.1">
    <property type="nucleotide sequence ID" value="NZ_AYYH01000004.1"/>
</dbReference>
<keyword evidence="1" id="KW-0812">Transmembrane</keyword>
<feature type="transmembrane region" description="Helical" evidence="1">
    <location>
        <begin position="105"/>
        <end position="125"/>
    </location>
</feature>
<keyword evidence="1" id="KW-1133">Transmembrane helix</keyword>
<accession>A0A0R2EFU2</accession>
<organism evidence="2 3">
    <name type="scientific">Liquorilactobacillus mali KCTC 3596 = DSM 20444</name>
    <dbReference type="NCBI Taxonomy" id="1046596"/>
    <lineage>
        <taxon>Bacteria</taxon>
        <taxon>Bacillati</taxon>
        <taxon>Bacillota</taxon>
        <taxon>Bacilli</taxon>
        <taxon>Lactobacillales</taxon>
        <taxon>Lactobacillaceae</taxon>
        <taxon>Liquorilactobacillus</taxon>
    </lineage>
</organism>
<feature type="transmembrane region" description="Helical" evidence="1">
    <location>
        <begin position="131"/>
        <end position="152"/>
    </location>
</feature>
<dbReference type="AlphaFoldDB" id="A0A0R2EFU2"/>
<dbReference type="Proteomes" id="UP000050898">
    <property type="component" value="Unassembled WGS sequence"/>
</dbReference>
<evidence type="ECO:0008006" key="4">
    <source>
        <dbReference type="Google" id="ProtNLM"/>
    </source>
</evidence>
<evidence type="ECO:0000256" key="1">
    <source>
        <dbReference type="SAM" id="Phobius"/>
    </source>
</evidence>
<dbReference type="Pfam" id="PF13787">
    <property type="entry name" value="HXXEE"/>
    <property type="match status" value="1"/>
</dbReference>
<name>A0A0R2EFU2_9LACO</name>
<protein>
    <recommendedName>
        <fullName evidence="4">HXXEE domain-containing protein</fullName>
    </recommendedName>
</protein>
<dbReference type="GeneID" id="98317284"/>
<proteinExistence type="predicted"/>
<comment type="caution">
    <text evidence="2">The sequence shown here is derived from an EMBL/GenBank/DDBJ whole genome shotgun (WGS) entry which is preliminary data.</text>
</comment>
<dbReference type="EMBL" id="AYYH01000004">
    <property type="protein sequence ID" value="KRN11060.1"/>
    <property type="molecule type" value="Genomic_DNA"/>
</dbReference>
<reference evidence="2 3" key="1">
    <citation type="journal article" date="2015" name="Genome Announc.">
        <title>Expanding the biotechnology potential of lactobacilli through comparative genomics of 213 strains and associated genera.</title>
        <authorList>
            <person name="Sun Z."/>
            <person name="Harris H.M."/>
            <person name="McCann A."/>
            <person name="Guo C."/>
            <person name="Argimon S."/>
            <person name="Zhang W."/>
            <person name="Yang X."/>
            <person name="Jeffery I.B."/>
            <person name="Cooney J.C."/>
            <person name="Kagawa T.F."/>
            <person name="Liu W."/>
            <person name="Song Y."/>
            <person name="Salvetti E."/>
            <person name="Wrobel A."/>
            <person name="Rasinkangas P."/>
            <person name="Parkhill J."/>
            <person name="Rea M.C."/>
            <person name="O'Sullivan O."/>
            <person name="Ritari J."/>
            <person name="Douillard F.P."/>
            <person name="Paul Ross R."/>
            <person name="Yang R."/>
            <person name="Briner A.E."/>
            <person name="Felis G.E."/>
            <person name="de Vos W.M."/>
            <person name="Barrangou R."/>
            <person name="Klaenhammer T.R."/>
            <person name="Caufield P.W."/>
            <person name="Cui Y."/>
            <person name="Zhang H."/>
            <person name="O'Toole P.W."/>
        </authorList>
    </citation>
    <scope>NUCLEOTIDE SEQUENCE [LARGE SCALE GENOMIC DNA]</scope>
    <source>
        <strain evidence="2 3">DSM 20444</strain>
    </source>
</reference>
<dbReference type="InterPro" id="IPR025671">
    <property type="entry name" value="HXXEE"/>
</dbReference>
<feature type="transmembrane region" description="Helical" evidence="1">
    <location>
        <begin position="78"/>
        <end position="98"/>
    </location>
</feature>
<keyword evidence="1" id="KW-0472">Membrane</keyword>
<keyword evidence="3" id="KW-1185">Reference proteome</keyword>
<evidence type="ECO:0000313" key="3">
    <source>
        <dbReference type="Proteomes" id="UP000050898"/>
    </source>
</evidence>